<dbReference type="InterPro" id="IPR001810">
    <property type="entry name" value="F-box_dom"/>
</dbReference>
<dbReference type="SUPFAM" id="SSF81383">
    <property type="entry name" value="F-box domain"/>
    <property type="match status" value="1"/>
</dbReference>
<feature type="domain" description="F-box" evidence="1">
    <location>
        <begin position="24"/>
        <end position="64"/>
    </location>
</feature>
<organism evidence="2 3">
    <name type="scientific">Ephemerocybe angulata</name>
    <dbReference type="NCBI Taxonomy" id="980116"/>
    <lineage>
        <taxon>Eukaryota</taxon>
        <taxon>Fungi</taxon>
        <taxon>Dikarya</taxon>
        <taxon>Basidiomycota</taxon>
        <taxon>Agaricomycotina</taxon>
        <taxon>Agaricomycetes</taxon>
        <taxon>Agaricomycetidae</taxon>
        <taxon>Agaricales</taxon>
        <taxon>Agaricineae</taxon>
        <taxon>Psathyrellaceae</taxon>
        <taxon>Ephemerocybe</taxon>
    </lineage>
</organism>
<evidence type="ECO:0000259" key="1">
    <source>
        <dbReference type="SMART" id="SM00256"/>
    </source>
</evidence>
<reference evidence="2 3" key="1">
    <citation type="submission" date="2020-07" db="EMBL/GenBank/DDBJ databases">
        <title>Comparative genomics of pyrophilous fungi reveals a link between fire events and developmental genes.</title>
        <authorList>
            <consortium name="DOE Joint Genome Institute"/>
            <person name="Steindorff A.S."/>
            <person name="Carver A."/>
            <person name="Calhoun S."/>
            <person name="Stillman K."/>
            <person name="Liu H."/>
            <person name="Lipzen A."/>
            <person name="Pangilinan J."/>
            <person name="Labutti K."/>
            <person name="Bruns T.D."/>
            <person name="Grigoriev I.V."/>
        </authorList>
    </citation>
    <scope>NUCLEOTIDE SEQUENCE [LARGE SCALE GENOMIC DNA]</scope>
    <source>
        <strain evidence="2 3">CBS 144469</strain>
    </source>
</reference>
<evidence type="ECO:0000313" key="3">
    <source>
        <dbReference type="Proteomes" id="UP000521943"/>
    </source>
</evidence>
<dbReference type="InterPro" id="IPR036047">
    <property type="entry name" value="F-box-like_dom_sf"/>
</dbReference>
<comment type="caution">
    <text evidence="2">The sequence shown here is derived from an EMBL/GenBank/DDBJ whole genome shotgun (WGS) entry which is preliminary data.</text>
</comment>
<name>A0A8H6IFA7_9AGAR</name>
<dbReference type="InterPro" id="IPR036322">
    <property type="entry name" value="WD40_repeat_dom_sf"/>
</dbReference>
<dbReference type="OrthoDB" id="2688364at2759"/>
<dbReference type="SMART" id="SM00256">
    <property type="entry name" value="FBOX"/>
    <property type="match status" value="1"/>
</dbReference>
<proteinExistence type="predicted"/>
<dbReference type="EMBL" id="JACGCI010000004">
    <property type="protein sequence ID" value="KAF6764471.1"/>
    <property type="molecule type" value="Genomic_DNA"/>
</dbReference>
<dbReference type="AlphaFoldDB" id="A0A8H6IFA7"/>
<dbReference type="Pfam" id="PF00646">
    <property type="entry name" value="F-box"/>
    <property type="match status" value="1"/>
</dbReference>
<protein>
    <recommendedName>
        <fullName evidence="1">F-box domain-containing protein</fullName>
    </recommendedName>
</protein>
<keyword evidence="3" id="KW-1185">Reference proteome</keyword>
<evidence type="ECO:0000313" key="2">
    <source>
        <dbReference type="EMBL" id="KAF6764471.1"/>
    </source>
</evidence>
<dbReference type="Proteomes" id="UP000521943">
    <property type="component" value="Unassembled WGS sequence"/>
</dbReference>
<dbReference type="Gene3D" id="1.20.1280.50">
    <property type="match status" value="1"/>
</dbReference>
<sequence>MDTMDVEEASSAQDPTPSVGSFRFSSEVIMQILRFLGPTDILSMRKTCRMMHRVTKYRVVWLEALERICEQYGIFKPTFPVEEMSLLELEHASTGPSRFLRAAKMQTEEECLRPYLTRIPQLRQARSSHDSSSYNALHLVPGGRFLFTSGRNTVCLFDLGYNMNVPVKPFPLATLKDFGELRAVAPTTNGKELLIATTNRTASTILYIHQIKPNSRPKDLKFRCIGQMELNGHQAHDSISDVHLTSTLTFFRWNQEFFLWNWAGNTGCRWPISNALSPYYTPVSQRNHSSMP</sequence>
<accession>A0A8H6IFA7</accession>
<dbReference type="SUPFAM" id="SSF50978">
    <property type="entry name" value="WD40 repeat-like"/>
    <property type="match status" value="1"/>
</dbReference>
<gene>
    <name evidence="2" type="ORF">DFP72DRAFT_423404</name>
</gene>